<evidence type="ECO:0000259" key="9">
    <source>
        <dbReference type="Pfam" id="PF12832"/>
    </source>
</evidence>
<dbReference type="Pfam" id="PF12832">
    <property type="entry name" value="MFS_1_like"/>
    <property type="match status" value="1"/>
</dbReference>
<feature type="transmembrane region" description="Helical" evidence="8">
    <location>
        <begin position="143"/>
        <end position="162"/>
    </location>
</feature>
<dbReference type="InterPro" id="IPR026032">
    <property type="entry name" value="HcaT-like"/>
</dbReference>
<comment type="caution">
    <text evidence="10">The sequence shown here is derived from an EMBL/GenBank/DDBJ whole genome shotgun (WGS) entry which is preliminary data.</text>
</comment>
<evidence type="ECO:0000256" key="3">
    <source>
        <dbReference type="ARBA" id="ARBA00022475"/>
    </source>
</evidence>
<sequence length="238" mass="25307">MEATGPGPIVFVAAGLIILGAIASRGLIDPPMEPRQSLRGLRDILMGFAVLLRTRSLRRLYLTAALLQNSHIFYYAFSSLHWQKMGLSKDQIGLLWAEGVIFEIILFAVVPRFGVLRRPVALLVVAGLAGAFRWCVLGTTSDFTVLVFVQILHALTFGAAHLGAMQLLSECSPQGLSARAQGLYAALPMGIGSGLAYMLVGPLYGSFGGAGFYAMAGLSAAGLLLAFGLRGRLDQAPQ</sequence>
<dbReference type="PANTHER" id="PTHR23522">
    <property type="entry name" value="BLL5896 PROTEIN"/>
    <property type="match status" value="1"/>
</dbReference>
<protein>
    <recommendedName>
        <fullName evidence="9">Major facilitator superfamily associated domain-containing protein</fullName>
    </recommendedName>
</protein>
<keyword evidence="5 8" id="KW-0812">Transmembrane</keyword>
<keyword evidence="4" id="KW-0997">Cell inner membrane</keyword>
<feature type="transmembrane region" description="Helical" evidence="8">
    <location>
        <begin position="183"/>
        <end position="204"/>
    </location>
</feature>
<evidence type="ECO:0000256" key="7">
    <source>
        <dbReference type="ARBA" id="ARBA00023136"/>
    </source>
</evidence>
<organism evidence="10 11">
    <name type="scientific">Elstera litoralis</name>
    <dbReference type="NCBI Taxonomy" id="552518"/>
    <lineage>
        <taxon>Bacteria</taxon>
        <taxon>Pseudomonadati</taxon>
        <taxon>Pseudomonadota</taxon>
        <taxon>Alphaproteobacteria</taxon>
        <taxon>Rhodospirillales</taxon>
        <taxon>Rhodospirillaceae</taxon>
        <taxon>Elstera</taxon>
    </lineage>
</organism>
<dbReference type="SUPFAM" id="SSF103473">
    <property type="entry name" value="MFS general substrate transporter"/>
    <property type="match status" value="1"/>
</dbReference>
<feature type="transmembrane region" description="Helical" evidence="8">
    <location>
        <begin position="6"/>
        <end position="28"/>
    </location>
</feature>
<evidence type="ECO:0000256" key="8">
    <source>
        <dbReference type="SAM" id="Phobius"/>
    </source>
</evidence>
<keyword evidence="3" id="KW-1003">Cell membrane</keyword>
<reference evidence="10 11" key="1">
    <citation type="submission" date="2015-03" db="EMBL/GenBank/DDBJ databases">
        <title>Draft genome sequence of Elstera litoralis.</title>
        <authorList>
            <person name="Rahalkar M.C."/>
            <person name="Dhakephalkar P.K."/>
            <person name="Pore S.D."/>
            <person name="Arora P."/>
            <person name="Kapse N.G."/>
            <person name="Pandit P.S."/>
        </authorList>
    </citation>
    <scope>NUCLEOTIDE SEQUENCE [LARGE SCALE GENOMIC DNA]</scope>
    <source>
        <strain evidence="10 11">Dia-1</strain>
    </source>
</reference>
<feature type="transmembrane region" description="Helical" evidence="8">
    <location>
        <begin position="210"/>
        <end position="229"/>
    </location>
</feature>
<keyword evidence="7 8" id="KW-0472">Membrane</keyword>
<dbReference type="AlphaFoldDB" id="A0A0F3ITC7"/>
<feature type="transmembrane region" description="Helical" evidence="8">
    <location>
        <begin position="120"/>
        <end position="137"/>
    </location>
</feature>
<feature type="transmembrane region" description="Helical" evidence="8">
    <location>
        <begin position="60"/>
        <end position="82"/>
    </location>
</feature>
<evidence type="ECO:0000256" key="4">
    <source>
        <dbReference type="ARBA" id="ARBA00022519"/>
    </source>
</evidence>
<dbReference type="Proteomes" id="UP000033774">
    <property type="component" value="Unassembled WGS sequence"/>
</dbReference>
<dbReference type="InterPro" id="IPR036259">
    <property type="entry name" value="MFS_trans_sf"/>
</dbReference>
<accession>A0A0F3ITC7</accession>
<dbReference type="EMBL" id="LAJY01000431">
    <property type="protein sequence ID" value="KJV08849.1"/>
    <property type="molecule type" value="Genomic_DNA"/>
</dbReference>
<feature type="transmembrane region" description="Helical" evidence="8">
    <location>
        <begin position="94"/>
        <end position="113"/>
    </location>
</feature>
<dbReference type="InterPro" id="IPR024989">
    <property type="entry name" value="MFS_assoc_dom"/>
</dbReference>
<keyword evidence="11" id="KW-1185">Reference proteome</keyword>
<keyword evidence="6 8" id="KW-1133">Transmembrane helix</keyword>
<dbReference type="PANTHER" id="PTHR23522:SF10">
    <property type="entry name" value="3-PHENYLPROPIONIC ACID TRANSPORTER-RELATED"/>
    <property type="match status" value="1"/>
</dbReference>
<feature type="domain" description="Major facilitator superfamily associated" evidence="9">
    <location>
        <begin position="47"/>
        <end position="213"/>
    </location>
</feature>
<evidence type="ECO:0000256" key="6">
    <source>
        <dbReference type="ARBA" id="ARBA00022989"/>
    </source>
</evidence>
<evidence type="ECO:0000256" key="5">
    <source>
        <dbReference type="ARBA" id="ARBA00022692"/>
    </source>
</evidence>
<dbReference type="Gene3D" id="1.20.1250.20">
    <property type="entry name" value="MFS general substrate transporter like domains"/>
    <property type="match status" value="1"/>
</dbReference>
<evidence type="ECO:0000313" key="10">
    <source>
        <dbReference type="EMBL" id="KJV08849.1"/>
    </source>
</evidence>
<name>A0A0F3ITC7_9PROT</name>
<dbReference type="NCBIfam" id="NF037955">
    <property type="entry name" value="mfs"/>
    <property type="match status" value="1"/>
</dbReference>
<dbReference type="GO" id="GO:0005886">
    <property type="term" value="C:plasma membrane"/>
    <property type="evidence" value="ECO:0007669"/>
    <property type="project" value="UniProtKB-SubCell"/>
</dbReference>
<gene>
    <name evidence="10" type="ORF">VZ95_15130</name>
</gene>
<proteinExistence type="predicted"/>
<comment type="subcellular location">
    <subcellularLocation>
        <location evidence="1">Cell inner membrane</location>
        <topology evidence="1">Multi-pass membrane protein</topology>
    </subcellularLocation>
</comment>
<evidence type="ECO:0000256" key="1">
    <source>
        <dbReference type="ARBA" id="ARBA00004429"/>
    </source>
</evidence>
<evidence type="ECO:0000313" key="11">
    <source>
        <dbReference type="Proteomes" id="UP000033774"/>
    </source>
</evidence>
<dbReference type="GO" id="GO:0030395">
    <property type="term" value="F:lactose binding"/>
    <property type="evidence" value="ECO:0007669"/>
    <property type="project" value="TreeGrafter"/>
</dbReference>
<keyword evidence="2" id="KW-0813">Transport</keyword>
<dbReference type="GO" id="GO:0015528">
    <property type="term" value="F:lactose:proton symporter activity"/>
    <property type="evidence" value="ECO:0007669"/>
    <property type="project" value="TreeGrafter"/>
</dbReference>
<evidence type="ECO:0000256" key="2">
    <source>
        <dbReference type="ARBA" id="ARBA00022448"/>
    </source>
</evidence>